<evidence type="ECO:0008006" key="3">
    <source>
        <dbReference type="Google" id="ProtNLM"/>
    </source>
</evidence>
<evidence type="ECO:0000313" key="2">
    <source>
        <dbReference type="Proteomes" id="UP000566711"/>
    </source>
</evidence>
<dbReference type="SUPFAM" id="SSF82185">
    <property type="entry name" value="Histone H3 K4-specific methyltransferase SET7/9 N-terminal domain"/>
    <property type="match status" value="1"/>
</dbReference>
<dbReference type="Gene3D" id="3.90.930.1">
    <property type="match status" value="1"/>
</dbReference>
<sequence length="296" mass="32225">MKGTKIVASFTRITHVVVYSITALFMTGCNKTLDFRNAEISNNKIYESGGNEGFSGKITNLPLNKMPVAKIEKLTRLMSNVSKDKTLSSAIGMNALTAISGNDFGKIVCDAEVSDGFLDGEANCKVLQSPEPLFKLHFSKNVMEGAVVVYDLKRKGNVIAEANFRNGELDGESKIYSYGTSKLIHHVGWEGGLATGLEEQFDESTGKLIFSGTLKSGAYDGVVTKYSPDGAIIEKTNWVSGKAEVAVENSAPKVASNEACVDLWMNKHRQQVGQDAMISTEQIDEWTSWCKQGKMP</sequence>
<dbReference type="EMBL" id="JACEZS010000005">
    <property type="protein sequence ID" value="MBA5605386.1"/>
    <property type="molecule type" value="Genomic_DNA"/>
</dbReference>
<dbReference type="RefSeq" id="WP_182216194.1">
    <property type="nucleotide sequence ID" value="NZ_JACEZS010000005.1"/>
</dbReference>
<gene>
    <name evidence="1" type="ORF">H3H36_08435</name>
</gene>
<dbReference type="AlphaFoldDB" id="A0A7W2EG78"/>
<accession>A0A7W2EG78</accession>
<dbReference type="PROSITE" id="PS51257">
    <property type="entry name" value="PROKAR_LIPOPROTEIN"/>
    <property type="match status" value="1"/>
</dbReference>
<name>A0A7W2EG78_9BURK</name>
<evidence type="ECO:0000313" key="1">
    <source>
        <dbReference type="EMBL" id="MBA5605386.1"/>
    </source>
</evidence>
<reference evidence="1 2" key="1">
    <citation type="submission" date="2020-07" db="EMBL/GenBank/DDBJ databases">
        <title>Novel species isolated from subtropical streams in China.</title>
        <authorList>
            <person name="Lu H."/>
        </authorList>
    </citation>
    <scope>NUCLEOTIDE SEQUENCE [LARGE SCALE GENOMIC DNA]</scope>
    <source>
        <strain evidence="1 2">FT3S</strain>
    </source>
</reference>
<comment type="caution">
    <text evidence="1">The sequence shown here is derived from an EMBL/GenBank/DDBJ whole genome shotgun (WGS) entry which is preliminary data.</text>
</comment>
<organism evidence="1 2">
    <name type="scientific">Rugamonas fusca</name>
    <dbReference type="NCBI Taxonomy" id="2758568"/>
    <lineage>
        <taxon>Bacteria</taxon>
        <taxon>Pseudomonadati</taxon>
        <taxon>Pseudomonadota</taxon>
        <taxon>Betaproteobacteria</taxon>
        <taxon>Burkholderiales</taxon>
        <taxon>Oxalobacteraceae</taxon>
        <taxon>Telluria group</taxon>
        <taxon>Rugamonas</taxon>
    </lineage>
</organism>
<protein>
    <recommendedName>
        <fullName evidence="3">Lipoprotein</fullName>
    </recommendedName>
</protein>
<dbReference type="Proteomes" id="UP000566711">
    <property type="component" value="Unassembled WGS sequence"/>
</dbReference>
<keyword evidence="2" id="KW-1185">Reference proteome</keyword>
<proteinExistence type="predicted"/>